<evidence type="ECO:0000313" key="2">
    <source>
        <dbReference type="Proteomes" id="UP001156627"/>
    </source>
</evidence>
<evidence type="ECO:0000313" key="1">
    <source>
        <dbReference type="EMBL" id="GLQ87750.1"/>
    </source>
</evidence>
<organism evidence="1 2">
    <name type="scientific">Dyella flagellata</name>
    <dbReference type="NCBI Taxonomy" id="1867833"/>
    <lineage>
        <taxon>Bacteria</taxon>
        <taxon>Pseudomonadati</taxon>
        <taxon>Pseudomonadota</taxon>
        <taxon>Gammaproteobacteria</taxon>
        <taxon>Lysobacterales</taxon>
        <taxon>Rhodanobacteraceae</taxon>
        <taxon>Dyella</taxon>
    </lineage>
</organism>
<gene>
    <name evidence="1" type="ORF">GCM10007898_13180</name>
</gene>
<dbReference type="EMBL" id="BSOA01000012">
    <property type="protein sequence ID" value="GLQ87750.1"/>
    <property type="molecule type" value="Genomic_DNA"/>
</dbReference>
<proteinExistence type="predicted"/>
<sequence>MDSHVIANSQPSIVDETGMAGKTVVIRYGFNTVNDKTYEAVAFMFHARHDFVPIDARLPGMNAKSGGVHHSVRSIRGSDEQFRRHASNPCAGRAMQPAFDQQSARTFGFRGPVSRQASRARADHRNIRMDGSHAGFPLRSMVRTMRNLTWPDFMRW</sequence>
<protein>
    <submittedName>
        <fullName evidence="1">Uncharacterized protein</fullName>
    </submittedName>
</protein>
<reference evidence="2" key="1">
    <citation type="journal article" date="2019" name="Int. J. Syst. Evol. Microbiol.">
        <title>The Global Catalogue of Microorganisms (GCM) 10K type strain sequencing project: providing services to taxonomists for standard genome sequencing and annotation.</title>
        <authorList>
            <consortium name="The Broad Institute Genomics Platform"/>
            <consortium name="The Broad Institute Genome Sequencing Center for Infectious Disease"/>
            <person name="Wu L."/>
            <person name="Ma J."/>
        </authorList>
    </citation>
    <scope>NUCLEOTIDE SEQUENCE [LARGE SCALE GENOMIC DNA]</scope>
    <source>
        <strain evidence="2">NBRC 111981</strain>
    </source>
</reference>
<dbReference type="Proteomes" id="UP001156627">
    <property type="component" value="Unassembled WGS sequence"/>
</dbReference>
<comment type="caution">
    <text evidence="1">The sequence shown here is derived from an EMBL/GenBank/DDBJ whole genome shotgun (WGS) entry which is preliminary data.</text>
</comment>
<accession>A0ABQ5XB36</accession>
<name>A0ABQ5XB36_9GAMM</name>
<keyword evidence="2" id="KW-1185">Reference proteome</keyword>